<evidence type="ECO:0000256" key="10">
    <source>
        <dbReference type="ARBA" id="ARBA00022842"/>
    </source>
</evidence>
<feature type="binding site" evidence="14">
    <location>
        <position position="134"/>
    </location>
    <ligand>
        <name>Mg(2+)</name>
        <dbReference type="ChEBI" id="CHEBI:18420"/>
        <label>1</label>
    </ligand>
</feature>
<evidence type="ECO:0000256" key="8">
    <source>
        <dbReference type="ARBA" id="ARBA00022741"/>
    </source>
</evidence>
<protein>
    <recommendedName>
        <fullName evidence="4">Glutamine synthetase</fullName>
        <ecNumber evidence="3">6.3.1.2</ecNumber>
    </recommendedName>
    <alternativeName>
        <fullName evidence="11">Glutamate--ammonia ligase</fullName>
    </alternativeName>
</protein>
<keyword evidence="15" id="KW-0597">Phosphoprotein</keyword>
<dbReference type="EC" id="6.3.1.2" evidence="3"/>
<gene>
    <name evidence="20" type="primary">glnA</name>
    <name evidence="20" type="ORF">E3J95_04275</name>
</gene>
<dbReference type="PROSITE" id="PS51986">
    <property type="entry name" value="GS_BETA_GRASP"/>
    <property type="match status" value="1"/>
</dbReference>
<feature type="domain" description="GS catalytic" evidence="19">
    <location>
        <begin position="109"/>
        <end position="444"/>
    </location>
</feature>
<reference evidence="20 21" key="1">
    <citation type="submission" date="2019-03" db="EMBL/GenBank/DDBJ databases">
        <title>Metabolic potential of uncultured bacteria and archaea associated with petroleum seepage in deep-sea sediments.</title>
        <authorList>
            <person name="Dong X."/>
            <person name="Hubert C."/>
        </authorList>
    </citation>
    <scope>NUCLEOTIDE SEQUENCE [LARGE SCALE GENOMIC DNA]</scope>
    <source>
        <strain evidence="20">E44_bin92</strain>
    </source>
</reference>
<evidence type="ECO:0000259" key="19">
    <source>
        <dbReference type="PROSITE" id="PS51987"/>
    </source>
</evidence>
<keyword evidence="9 13" id="KW-0067">ATP-binding</keyword>
<evidence type="ECO:0000256" key="1">
    <source>
        <dbReference type="ARBA" id="ARBA00004496"/>
    </source>
</evidence>
<evidence type="ECO:0000256" key="14">
    <source>
        <dbReference type="PIRSR" id="PIRSR604809-3"/>
    </source>
</evidence>
<dbReference type="Gene3D" id="3.30.590.10">
    <property type="entry name" value="Glutamine synthetase/guanido kinase, catalytic domain"/>
    <property type="match status" value="1"/>
</dbReference>
<feature type="binding site" evidence="14">
    <location>
        <position position="132"/>
    </location>
    <ligand>
        <name>Mg(2+)</name>
        <dbReference type="ChEBI" id="CHEBI:18420"/>
        <label>1</label>
    </ligand>
</feature>
<evidence type="ECO:0000256" key="12">
    <source>
        <dbReference type="PIRSR" id="PIRSR604809-1"/>
    </source>
</evidence>
<dbReference type="PANTHER" id="PTHR43785:SF12">
    <property type="entry name" value="TYPE-1 GLUTAMINE SYNTHETASE 2"/>
    <property type="match status" value="1"/>
</dbReference>
<dbReference type="EMBL" id="SOKU01000208">
    <property type="protein sequence ID" value="TES85490.1"/>
    <property type="molecule type" value="Genomic_DNA"/>
</dbReference>
<dbReference type="GO" id="GO:0005524">
    <property type="term" value="F:ATP binding"/>
    <property type="evidence" value="ECO:0007669"/>
    <property type="project" value="UniProtKB-KW"/>
</dbReference>
<dbReference type="FunFam" id="3.30.590.10:FF:000003">
    <property type="entry name" value="Glutamine synthetase 2"/>
    <property type="match status" value="1"/>
</dbReference>
<dbReference type="SMART" id="SM01230">
    <property type="entry name" value="Gln-synt_C"/>
    <property type="match status" value="1"/>
</dbReference>
<evidence type="ECO:0000313" key="20">
    <source>
        <dbReference type="EMBL" id="TES85490.1"/>
    </source>
</evidence>
<keyword evidence="7 14" id="KW-0479">Metal-binding</keyword>
<evidence type="ECO:0000256" key="11">
    <source>
        <dbReference type="ARBA" id="ARBA00030668"/>
    </source>
</evidence>
<feature type="binding site" evidence="14">
    <location>
        <position position="186"/>
    </location>
    <ligand>
        <name>Mg(2+)</name>
        <dbReference type="ChEBI" id="CHEBI:18420"/>
        <label>1</label>
    </ligand>
</feature>
<dbReference type="GO" id="GO:0005737">
    <property type="term" value="C:cytoplasm"/>
    <property type="evidence" value="ECO:0007669"/>
    <property type="project" value="UniProtKB-SubCell"/>
</dbReference>
<evidence type="ECO:0000313" key="21">
    <source>
        <dbReference type="Proteomes" id="UP000320781"/>
    </source>
</evidence>
<evidence type="ECO:0000256" key="7">
    <source>
        <dbReference type="ARBA" id="ARBA00022723"/>
    </source>
</evidence>
<dbReference type="InterPro" id="IPR014746">
    <property type="entry name" value="Gln_synth/guanido_kin_cat_dom"/>
</dbReference>
<dbReference type="Proteomes" id="UP000320781">
    <property type="component" value="Unassembled WGS sequence"/>
</dbReference>
<keyword evidence="8 13" id="KW-0547">Nucleotide-binding</keyword>
<dbReference type="Gene3D" id="3.10.20.70">
    <property type="entry name" value="Glutamine synthetase, N-terminal domain"/>
    <property type="match status" value="1"/>
</dbReference>
<organism evidence="20 21">
    <name type="scientific">Aerophobetes bacterium</name>
    <dbReference type="NCBI Taxonomy" id="2030807"/>
    <lineage>
        <taxon>Bacteria</taxon>
        <taxon>Candidatus Aerophobota</taxon>
    </lineage>
</organism>
<evidence type="ECO:0000256" key="15">
    <source>
        <dbReference type="PIRSR" id="PIRSR604809-50"/>
    </source>
</evidence>
<keyword evidence="6 20" id="KW-0436">Ligase</keyword>
<feature type="domain" description="GS beta-grasp" evidence="18">
    <location>
        <begin position="16"/>
        <end position="102"/>
    </location>
</feature>
<evidence type="ECO:0000256" key="2">
    <source>
        <dbReference type="ARBA" id="ARBA00009897"/>
    </source>
</evidence>
<dbReference type="GO" id="GO:0046872">
    <property type="term" value="F:metal ion binding"/>
    <property type="evidence" value="ECO:0007669"/>
    <property type="project" value="UniProtKB-KW"/>
</dbReference>
<proteinExistence type="inferred from homology"/>
<evidence type="ECO:0000256" key="9">
    <source>
        <dbReference type="ARBA" id="ARBA00022840"/>
    </source>
</evidence>
<dbReference type="PROSITE" id="PS51987">
    <property type="entry name" value="GS_CATALYTIC"/>
    <property type="match status" value="1"/>
</dbReference>
<dbReference type="SUPFAM" id="SSF55931">
    <property type="entry name" value="Glutamine synthetase/guanido kinase"/>
    <property type="match status" value="1"/>
</dbReference>
<dbReference type="GO" id="GO:0006542">
    <property type="term" value="P:glutamine biosynthetic process"/>
    <property type="evidence" value="ECO:0007669"/>
    <property type="project" value="InterPro"/>
</dbReference>
<feature type="binding site" evidence="12">
    <location>
        <position position="335"/>
    </location>
    <ligand>
        <name>L-glutamate</name>
        <dbReference type="ChEBI" id="CHEBI:29985"/>
    </ligand>
</feature>
<dbReference type="PANTHER" id="PTHR43785">
    <property type="entry name" value="GAMMA-GLUTAMYLPUTRESCINE SYNTHETASE"/>
    <property type="match status" value="1"/>
</dbReference>
<evidence type="ECO:0000256" key="3">
    <source>
        <dbReference type="ARBA" id="ARBA00012937"/>
    </source>
</evidence>
<dbReference type="GO" id="GO:0004356">
    <property type="term" value="F:glutamine synthetase activity"/>
    <property type="evidence" value="ECO:0007669"/>
    <property type="project" value="UniProtKB-EC"/>
</dbReference>
<feature type="binding site" evidence="12">
    <location>
        <position position="301"/>
    </location>
    <ligand>
        <name>L-glutamate</name>
        <dbReference type="ChEBI" id="CHEBI:29985"/>
    </ligand>
</feature>
<comment type="subcellular location">
    <subcellularLocation>
        <location evidence="1">Cytoplasm</location>
    </subcellularLocation>
</comment>
<feature type="binding site" evidence="13">
    <location>
        <position position="181"/>
    </location>
    <ligand>
        <name>ATP</name>
        <dbReference type="ChEBI" id="CHEBI:30616"/>
    </ligand>
</feature>
<dbReference type="InterPro" id="IPR008146">
    <property type="entry name" value="Gln_synth_cat_dom"/>
</dbReference>
<dbReference type="AlphaFoldDB" id="A0A523QIT1"/>
<dbReference type="Pfam" id="PF00120">
    <property type="entry name" value="Gln-synt_C"/>
    <property type="match status" value="1"/>
</dbReference>
<feature type="binding site" evidence="12">
    <location>
        <position position="313"/>
    </location>
    <ligand>
        <name>L-glutamate</name>
        <dbReference type="ChEBI" id="CHEBI:29985"/>
    </ligand>
</feature>
<dbReference type="NCBIfam" id="TIGR00653">
    <property type="entry name" value="GlnA"/>
    <property type="match status" value="1"/>
</dbReference>
<accession>A0A523QIT1</accession>
<evidence type="ECO:0000256" key="13">
    <source>
        <dbReference type="PIRSR" id="PIRSR604809-2"/>
    </source>
</evidence>
<evidence type="ECO:0000259" key="18">
    <source>
        <dbReference type="PROSITE" id="PS51986"/>
    </source>
</evidence>
<feature type="binding site" evidence="14">
    <location>
        <position position="193"/>
    </location>
    <ligand>
        <name>Mg(2+)</name>
        <dbReference type="ChEBI" id="CHEBI:18420"/>
        <label>1</label>
    </ligand>
</feature>
<comment type="similarity">
    <text evidence="2 16 17">Belongs to the glutamine synthetase family.</text>
</comment>
<keyword evidence="10 14" id="KW-0460">Magnesium</keyword>
<feature type="modified residue" description="O-AMP-tyrosine" evidence="15">
    <location>
        <position position="373"/>
    </location>
</feature>
<evidence type="ECO:0000256" key="5">
    <source>
        <dbReference type="ARBA" id="ARBA00022490"/>
    </source>
</evidence>
<evidence type="ECO:0000256" key="4">
    <source>
        <dbReference type="ARBA" id="ARBA00021364"/>
    </source>
</evidence>
<feature type="binding site" evidence="14">
    <location>
        <position position="242"/>
    </location>
    <ligand>
        <name>Mg(2+)</name>
        <dbReference type="ChEBI" id="CHEBI:18420"/>
        <label>1</label>
    </ligand>
</feature>
<comment type="caution">
    <text evidence="20">The sequence shown here is derived from an EMBL/GenBank/DDBJ whole genome shotgun (WGS) entry which is preliminary data.</text>
</comment>
<dbReference type="InterPro" id="IPR036651">
    <property type="entry name" value="Gln_synt_N_sf"/>
</dbReference>
<dbReference type="Pfam" id="PF03951">
    <property type="entry name" value="Gln-synt_N"/>
    <property type="match status" value="1"/>
</dbReference>
<evidence type="ECO:0000256" key="6">
    <source>
        <dbReference type="ARBA" id="ARBA00022598"/>
    </source>
</evidence>
<dbReference type="InterPro" id="IPR004809">
    <property type="entry name" value="Gln_synth_I"/>
</dbReference>
<evidence type="ECO:0000256" key="16">
    <source>
        <dbReference type="PROSITE-ProRule" id="PRU01330"/>
    </source>
</evidence>
<feature type="binding site" evidence="12">
    <location>
        <position position="295"/>
    </location>
    <ligand>
        <name>L-glutamate</name>
        <dbReference type="ChEBI" id="CHEBI:29985"/>
    </ligand>
</feature>
<evidence type="ECO:0000256" key="17">
    <source>
        <dbReference type="RuleBase" id="RU000384"/>
    </source>
</evidence>
<comment type="cofactor">
    <cofactor evidence="14">
        <name>Mg(2+)</name>
        <dbReference type="ChEBI" id="CHEBI:18420"/>
    </cofactor>
    <text evidence="14">Binds 2 Mg(2+) ions per subunit.</text>
</comment>
<sequence length="444" mass="51315">MEVKDKKWVLEQARKHKVSFFHLWFVDILGFLKSFSIPLEELEVALEEGSGFDGSSIEGFSRIEESDMMAMPDPSTFCIIPQVRDQFGGVARMFCDILHTDGTQYEEDPRYVLKRTLKRAAELGYTFYVGPELEYFYFKSSQIPPQGLDDGGYFDLVPQDLASDFRRETVFALKKMGIEVECSHHEVAPSQHEIDLRYTDALTIADSTMTCRLVVKEIALKNNIYATFMPKPVYGICGNGMHTHQSLFKGGVNVFFDPDDEHHLSEIAKRYIAGLLRHVREFALVSNQWVNSYKRLVPGFEAPVYLSWALRNRSDLVRVPSYKPGKEEATRVELRSPDPACNPYLAYATMLAAGLEGIEKEYDFVPPVKENVYEMSDEERQRRGIESLPENLWEAIKIAEKSEWLKKALGKPLFYKLIENKKMEWERYRSHVTSYELEEYLPRL</sequence>
<dbReference type="SUPFAM" id="SSF54368">
    <property type="entry name" value="Glutamine synthetase, N-terminal domain"/>
    <property type="match status" value="1"/>
</dbReference>
<name>A0A523QIT1_UNCAE</name>
<dbReference type="InterPro" id="IPR008147">
    <property type="entry name" value="Gln_synt_N"/>
</dbReference>
<feature type="binding site" evidence="13">
    <location>
        <position position="313"/>
    </location>
    <ligand>
        <name>ATP</name>
        <dbReference type="ChEBI" id="CHEBI:30616"/>
    </ligand>
</feature>
<feature type="binding site" evidence="13">
    <location>
        <begin position="244"/>
        <end position="246"/>
    </location>
    <ligand>
        <name>ATP</name>
        <dbReference type="ChEBI" id="CHEBI:30616"/>
    </ligand>
</feature>
<keyword evidence="5" id="KW-0963">Cytoplasm</keyword>
<feature type="binding site" evidence="14">
    <location>
        <position position="333"/>
    </location>
    <ligand>
        <name>Mg(2+)</name>
        <dbReference type="ChEBI" id="CHEBI:18420"/>
        <label>1</label>
    </ligand>
</feature>